<evidence type="ECO:0000259" key="2">
    <source>
        <dbReference type="PROSITE" id="PS50968"/>
    </source>
</evidence>
<dbReference type="Pfam" id="PF00364">
    <property type="entry name" value="Biotin_lipoyl"/>
    <property type="match status" value="1"/>
</dbReference>
<evidence type="ECO:0000313" key="4">
    <source>
        <dbReference type="Proteomes" id="UP000320390"/>
    </source>
</evidence>
<dbReference type="Gene3D" id="2.40.50.100">
    <property type="match status" value="1"/>
</dbReference>
<protein>
    <submittedName>
        <fullName evidence="3">Glutaconyl-CoA decarboxylase subunit gamma</fullName>
    </submittedName>
</protein>
<evidence type="ECO:0000313" key="3">
    <source>
        <dbReference type="EMBL" id="QDV08469.1"/>
    </source>
</evidence>
<dbReference type="InterPro" id="IPR001882">
    <property type="entry name" value="Biotin_BS"/>
</dbReference>
<dbReference type="InterPro" id="IPR050709">
    <property type="entry name" value="Biotin_Carboxyl_Carrier/Decarb"/>
</dbReference>
<dbReference type="PANTHER" id="PTHR45266:SF3">
    <property type="entry name" value="OXALOACETATE DECARBOXYLASE ALPHA CHAIN"/>
    <property type="match status" value="1"/>
</dbReference>
<gene>
    <name evidence="3" type="primary">gcdC</name>
    <name evidence="3" type="ORF">Poly30_40160</name>
</gene>
<sequence length="171" mass="18061">MKTFVQIGETTHQVEVTERLGELQVLLNGEPCELEYNEADNLGQIILMHGGKSYAMSMEGTPHDISVTLAGYRYDCELEDERERAANLAAKAANKGGGVLKAVMPGVVVELLVAEGDEVTEGQPLLILEAMKMQNEIPAGGDGIVKAIHASAGTAVAAGDKLITLAAKEDA</sequence>
<dbReference type="PANTHER" id="PTHR45266">
    <property type="entry name" value="OXALOACETATE DECARBOXYLASE ALPHA CHAIN"/>
    <property type="match status" value="1"/>
</dbReference>
<accession>A0A518EWK1</accession>
<evidence type="ECO:0000256" key="1">
    <source>
        <dbReference type="ARBA" id="ARBA00023267"/>
    </source>
</evidence>
<proteinExistence type="predicted"/>
<dbReference type="PROSITE" id="PS50968">
    <property type="entry name" value="BIOTINYL_LIPOYL"/>
    <property type="match status" value="1"/>
</dbReference>
<organism evidence="3 4">
    <name type="scientific">Saltatorellus ferox</name>
    <dbReference type="NCBI Taxonomy" id="2528018"/>
    <lineage>
        <taxon>Bacteria</taxon>
        <taxon>Pseudomonadati</taxon>
        <taxon>Planctomycetota</taxon>
        <taxon>Planctomycetia</taxon>
        <taxon>Planctomycetia incertae sedis</taxon>
        <taxon>Saltatorellus</taxon>
    </lineage>
</organism>
<name>A0A518EWK1_9BACT</name>
<dbReference type="SUPFAM" id="SSF51230">
    <property type="entry name" value="Single hybrid motif"/>
    <property type="match status" value="1"/>
</dbReference>
<dbReference type="RefSeq" id="WP_419190399.1">
    <property type="nucleotide sequence ID" value="NZ_CP036434.1"/>
</dbReference>
<dbReference type="InterPro" id="IPR011053">
    <property type="entry name" value="Single_hybrid_motif"/>
</dbReference>
<dbReference type="EMBL" id="CP036434">
    <property type="protein sequence ID" value="QDV08469.1"/>
    <property type="molecule type" value="Genomic_DNA"/>
</dbReference>
<dbReference type="InterPro" id="IPR000089">
    <property type="entry name" value="Biotin_lipoyl"/>
</dbReference>
<keyword evidence="4" id="KW-1185">Reference proteome</keyword>
<keyword evidence="1" id="KW-0092">Biotin</keyword>
<feature type="domain" description="Lipoyl-binding" evidence="2">
    <location>
        <begin position="89"/>
        <end position="166"/>
    </location>
</feature>
<dbReference type="AlphaFoldDB" id="A0A518EWK1"/>
<dbReference type="FunFam" id="2.40.50.100:FF:000003">
    <property type="entry name" value="Acetyl-CoA carboxylase biotin carboxyl carrier protein"/>
    <property type="match status" value="1"/>
</dbReference>
<dbReference type="Proteomes" id="UP000320390">
    <property type="component" value="Chromosome"/>
</dbReference>
<dbReference type="CDD" id="cd06850">
    <property type="entry name" value="biotinyl_domain"/>
    <property type="match status" value="1"/>
</dbReference>
<dbReference type="PROSITE" id="PS00188">
    <property type="entry name" value="BIOTIN"/>
    <property type="match status" value="1"/>
</dbReference>
<reference evidence="3 4" key="1">
    <citation type="submission" date="2019-02" db="EMBL/GenBank/DDBJ databases">
        <title>Deep-cultivation of Planctomycetes and their phenomic and genomic characterization uncovers novel biology.</title>
        <authorList>
            <person name="Wiegand S."/>
            <person name="Jogler M."/>
            <person name="Boedeker C."/>
            <person name="Pinto D."/>
            <person name="Vollmers J."/>
            <person name="Rivas-Marin E."/>
            <person name="Kohn T."/>
            <person name="Peeters S.H."/>
            <person name="Heuer A."/>
            <person name="Rast P."/>
            <person name="Oberbeckmann S."/>
            <person name="Bunk B."/>
            <person name="Jeske O."/>
            <person name="Meyerdierks A."/>
            <person name="Storesund J.E."/>
            <person name="Kallscheuer N."/>
            <person name="Luecker S."/>
            <person name="Lage O.M."/>
            <person name="Pohl T."/>
            <person name="Merkel B.J."/>
            <person name="Hornburger P."/>
            <person name="Mueller R.-W."/>
            <person name="Bruemmer F."/>
            <person name="Labrenz M."/>
            <person name="Spormann A.M."/>
            <person name="Op den Camp H."/>
            <person name="Overmann J."/>
            <person name="Amann R."/>
            <person name="Jetten M.S.M."/>
            <person name="Mascher T."/>
            <person name="Medema M.H."/>
            <person name="Devos D.P."/>
            <person name="Kaster A.-K."/>
            <person name="Ovreas L."/>
            <person name="Rohde M."/>
            <person name="Galperin M.Y."/>
            <person name="Jogler C."/>
        </authorList>
    </citation>
    <scope>NUCLEOTIDE SEQUENCE [LARGE SCALE GENOMIC DNA]</scope>
    <source>
        <strain evidence="3 4">Poly30</strain>
    </source>
</reference>